<feature type="region of interest" description="Disordered" evidence="5">
    <location>
        <begin position="1"/>
        <end position="29"/>
    </location>
</feature>
<keyword evidence="2" id="KW-0479">Metal-binding</keyword>
<accession>A0AAN6LPS6</accession>
<organism evidence="7 8">
    <name type="scientific">Pseudopithomyces chartarum</name>
    <dbReference type="NCBI Taxonomy" id="1892770"/>
    <lineage>
        <taxon>Eukaryota</taxon>
        <taxon>Fungi</taxon>
        <taxon>Dikarya</taxon>
        <taxon>Ascomycota</taxon>
        <taxon>Pezizomycotina</taxon>
        <taxon>Dothideomycetes</taxon>
        <taxon>Pleosporomycetidae</taxon>
        <taxon>Pleosporales</taxon>
        <taxon>Massarineae</taxon>
        <taxon>Didymosphaeriaceae</taxon>
        <taxon>Pseudopithomyces</taxon>
    </lineage>
</organism>
<dbReference type="EMBL" id="WVTA01000018">
    <property type="protein sequence ID" value="KAK3197572.1"/>
    <property type="molecule type" value="Genomic_DNA"/>
</dbReference>
<dbReference type="GO" id="GO:0006351">
    <property type="term" value="P:DNA-templated transcription"/>
    <property type="evidence" value="ECO:0007669"/>
    <property type="project" value="InterPro"/>
</dbReference>
<proteinExistence type="inferred from homology"/>
<name>A0AAN6LPS6_9PLEO</name>
<dbReference type="FunFam" id="3.90.550.10:FF:000236">
    <property type="entry name" value="Uncharacterized protein"/>
    <property type="match status" value="1"/>
</dbReference>
<dbReference type="PROSITE" id="PS00463">
    <property type="entry name" value="ZN2_CY6_FUNGAL_1"/>
    <property type="match status" value="1"/>
</dbReference>
<protein>
    <recommendedName>
        <fullName evidence="6">Zn(2)-C6 fungal-type domain-containing protein</fullName>
    </recommendedName>
</protein>
<dbReference type="InterPro" id="IPR007219">
    <property type="entry name" value="XnlR_reg_dom"/>
</dbReference>
<dbReference type="InterPro" id="IPR036864">
    <property type="entry name" value="Zn2-C6_fun-type_DNA-bd_sf"/>
</dbReference>
<keyword evidence="8" id="KW-1185">Reference proteome</keyword>
<keyword evidence="4" id="KW-0175">Coiled coil</keyword>
<dbReference type="PANTHER" id="PTHR47785">
    <property type="entry name" value="ZN(II)2CYS6 TRANSCRIPTION FACTOR (EUROFUNG)-RELATED-RELATED"/>
    <property type="match status" value="1"/>
</dbReference>
<dbReference type="GO" id="GO:0003677">
    <property type="term" value="F:DNA binding"/>
    <property type="evidence" value="ECO:0007669"/>
    <property type="project" value="InterPro"/>
</dbReference>
<dbReference type="CDD" id="cd00067">
    <property type="entry name" value="GAL4"/>
    <property type="match status" value="1"/>
</dbReference>
<evidence type="ECO:0000313" key="8">
    <source>
        <dbReference type="Proteomes" id="UP001280581"/>
    </source>
</evidence>
<sequence length="1055" mass="118735">MTKRSHESSVIAHLPSPGGTRAEPIQGDDDGEGLVVKRARTFMATLACDVCRARKTRCDEDRPKCGYCKIMNIECVYQTPRPTKKDQSMAVAINAIRRLEAKVEDLTTAINSSKAIQSPQGIPQGMIDHKSPLTVHSQASPGVPYPLPHHRGSLDIGSSPHTVAVTPGRASNAVLDSPGTVTLSFSQHGVALWPAVTELLPSDFTAAREGLPTDYIVEIERERRPLPIHINIPAEHDSTCWLTRLPLSVFKGLADAYFAVFHRTNPVLDKFQFFSIALNSAVDSEFGYDVDTCLVLIVLALGCLAVRAYEEGDFALPSRIPSATTGFVRPDWYELILDDPPGLKFFNEARHRIGLFMHQNDLLIGQFYMLSTLYYAQLLRPIDSWTMVNRAALCCISTLSRGDPVDFNDWEGDMLSRLFWNTLMYETIITQELNLPPSGLLNYESDVPIPKHNLYSFAEKEGYPSPTLTAEMHHQLEQWRSNLPPSLQFTNDDKIDEPASPAHVIAKAMLSSRYRVAQHHIGRAFLYKALHAPQYTTASEYNEVRKGLQGAMYWPTTMGLDAAPILEYAPPNLCVLLVVSASSRRSASCPDRAFRPWPCSFLVRLAARNLQPDNLRTLAIIPPDRFLDPPGCSPSPPDSLAPPFISHVMSANHNYVYTSLANIASGPHARWRRILSIASIPMICAFIYFALEPGALPSYSGVQYPFRHNVSLSDDDTSMATVLKALYGPILHPVDAVNFTDDEGQTYHLHGEPRFKQKLGKKVLILDIDSRALTKPGQLMDDELVWKGGDGIRALSAGMLSHYAYAQIHGYDYQFIRAPDYEDRWGTWVKVPIMREALKTHDYILFMDSDVLLHFPHLPLEWLLNYWNMTEETLVMMSLDPDEPQNYDLRGNRYLNTGFVIAQQSPRTQEMFKVWAECPDEGRYQGCAKWKLEMFHEQAAFGDYVRYDFDRPEDIKVLPCAEANGAPEAENRGGCKGTFVRHYWVNKGLVPKALSDQVMQYFVPRLHQLYHNTAKDHVVDAKGYRLSGADMIELTPEEKQAMKENSEKNQKDDGW</sequence>
<dbReference type="GO" id="GO:0008270">
    <property type="term" value="F:zinc ion binding"/>
    <property type="evidence" value="ECO:0007669"/>
    <property type="project" value="InterPro"/>
</dbReference>
<feature type="domain" description="Zn(2)-C6 fungal-type" evidence="6">
    <location>
        <begin position="47"/>
        <end position="77"/>
    </location>
</feature>
<evidence type="ECO:0000256" key="4">
    <source>
        <dbReference type="SAM" id="Coils"/>
    </source>
</evidence>
<dbReference type="Pfam" id="PF04082">
    <property type="entry name" value="Fungal_trans"/>
    <property type="match status" value="1"/>
</dbReference>
<dbReference type="Gene3D" id="4.10.240.10">
    <property type="entry name" value="Zn(2)-C6 fungal-type DNA-binding domain"/>
    <property type="match status" value="1"/>
</dbReference>
<dbReference type="Pfam" id="PF00172">
    <property type="entry name" value="Zn_clus"/>
    <property type="match status" value="1"/>
</dbReference>
<feature type="coiled-coil region" evidence="4">
    <location>
        <begin position="89"/>
        <end position="116"/>
    </location>
</feature>
<evidence type="ECO:0000259" key="6">
    <source>
        <dbReference type="PROSITE" id="PS50048"/>
    </source>
</evidence>
<dbReference type="Gene3D" id="3.90.550.10">
    <property type="entry name" value="Spore Coat Polysaccharide Biosynthesis Protein SpsA, Chain A"/>
    <property type="match status" value="1"/>
</dbReference>
<feature type="region of interest" description="Disordered" evidence="5">
    <location>
        <begin position="1036"/>
        <end position="1055"/>
    </location>
</feature>
<dbReference type="AlphaFoldDB" id="A0AAN6LPS6"/>
<evidence type="ECO:0000256" key="1">
    <source>
        <dbReference type="ARBA" id="ARBA00007033"/>
    </source>
</evidence>
<dbReference type="InterPro" id="IPR053181">
    <property type="entry name" value="EcdB-like_regulator"/>
</dbReference>
<reference evidence="7 8" key="1">
    <citation type="submission" date="2021-02" db="EMBL/GenBank/DDBJ databases">
        <title>Genome assembly of Pseudopithomyces chartarum.</title>
        <authorList>
            <person name="Jauregui R."/>
            <person name="Singh J."/>
            <person name="Voisey C."/>
        </authorList>
    </citation>
    <scope>NUCLEOTIDE SEQUENCE [LARGE SCALE GENOMIC DNA]</scope>
    <source>
        <strain evidence="7 8">AGR01</strain>
    </source>
</reference>
<dbReference type="GO" id="GO:0000981">
    <property type="term" value="F:DNA-binding transcription factor activity, RNA polymerase II-specific"/>
    <property type="evidence" value="ECO:0007669"/>
    <property type="project" value="InterPro"/>
</dbReference>
<dbReference type="CDD" id="cd12148">
    <property type="entry name" value="fungal_TF_MHR"/>
    <property type="match status" value="1"/>
</dbReference>
<dbReference type="SUPFAM" id="SSF57701">
    <property type="entry name" value="Zn2/Cys6 DNA-binding domain"/>
    <property type="match status" value="1"/>
</dbReference>
<dbReference type="InterPro" id="IPR001138">
    <property type="entry name" value="Zn2Cys6_DnaBD"/>
</dbReference>
<dbReference type="InterPro" id="IPR029044">
    <property type="entry name" value="Nucleotide-diphossugar_trans"/>
</dbReference>
<evidence type="ECO:0000256" key="5">
    <source>
        <dbReference type="SAM" id="MobiDB-lite"/>
    </source>
</evidence>
<keyword evidence="3" id="KW-0539">Nucleus</keyword>
<evidence type="ECO:0000256" key="3">
    <source>
        <dbReference type="ARBA" id="ARBA00023242"/>
    </source>
</evidence>
<evidence type="ECO:0000256" key="2">
    <source>
        <dbReference type="ARBA" id="ARBA00022723"/>
    </source>
</evidence>
<evidence type="ECO:0000313" key="7">
    <source>
        <dbReference type="EMBL" id="KAK3197572.1"/>
    </source>
</evidence>
<dbReference type="InterPro" id="IPR005069">
    <property type="entry name" value="Nucl-diP-sugar_transferase"/>
</dbReference>
<dbReference type="PROSITE" id="PS50048">
    <property type="entry name" value="ZN2_CY6_FUNGAL_2"/>
    <property type="match status" value="1"/>
</dbReference>
<dbReference type="Pfam" id="PF03407">
    <property type="entry name" value="Nucleotid_trans"/>
    <property type="match status" value="1"/>
</dbReference>
<comment type="similarity">
    <text evidence="1">Belongs to the glycosyltransferase 77 family.</text>
</comment>
<gene>
    <name evidence="7" type="ORF">GRF29_216g646895</name>
</gene>
<dbReference type="PANTHER" id="PTHR47785:SF6">
    <property type="entry name" value="ZN(II)2CYS6 TRANSCRIPTION FACTOR (EUROFUNG)"/>
    <property type="match status" value="1"/>
</dbReference>
<dbReference type="SMART" id="SM00066">
    <property type="entry name" value="GAL4"/>
    <property type="match status" value="1"/>
</dbReference>
<dbReference type="Proteomes" id="UP001280581">
    <property type="component" value="Unassembled WGS sequence"/>
</dbReference>
<comment type="caution">
    <text evidence="7">The sequence shown here is derived from an EMBL/GenBank/DDBJ whole genome shotgun (WGS) entry which is preliminary data.</text>
</comment>